<proteinExistence type="predicted"/>
<name>A3QU04_9VIRU</name>
<dbReference type="EMBL" id="AH015832">
    <property type="protein sequence ID" value="ABF93343.1"/>
    <property type="molecule type" value="Genomic_DNA"/>
</dbReference>
<reference evidence="1" key="1">
    <citation type="journal article" date="2007" name="Arch. Virol.">
        <title>Genomic analysis of Oryctes rhinoceros virus reveals genetic relatedness to Heliothis zea virus 1.</title>
        <authorList>
            <person name="Wang Y."/>
            <person name="van Oers M.M."/>
            <person name="Crawford A.M."/>
            <person name="Vlak J.M."/>
            <person name="Jehle J.A."/>
        </authorList>
    </citation>
    <scope>NUCLEOTIDE SEQUENCE</scope>
    <source>
        <strain evidence="1">PV505</strain>
    </source>
</reference>
<accession>A3QU04</accession>
<protein>
    <submittedName>
        <fullName evidence="1">Uncharacterized protein</fullName>
    </submittedName>
</protein>
<gene>
    <name evidence="1" type="primary">orfC10</name>
</gene>
<organism evidence="1">
    <name type="scientific">Oryctes rhinoceros nudivirus</name>
    <dbReference type="NCBI Taxonomy" id="92521"/>
    <lineage>
        <taxon>Viruses</taxon>
        <taxon>Viruses incertae sedis</taxon>
        <taxon>Naldaviricetes</taxon>
        <taxon>Lefavirales</taxon>
        <taxon>Nudiviridae</taxon>
        <taxon>Alphanudivirus</taxon>
        <taxon>Alphanudivirus oryrhinocerotis</taxon>
    </lineage>
</organism>
<evidence type="ECO:0000313" key="1">
    <source>
        <dbReference type="EMBL" id="ABF93343.1"/>
    </source>
</evidence>
<sequence length="55" mass="6353">MMYAYKFDEYDNTCMLTNIATPQRTSNAVLAFECACTILYLTLSRKNKINSHPEI</sequence>